<gene>
    <name evidence="5" type="ordered locus">COPRO5265_1392</name>
</gene>
<accession>B5Y614</accession>
<dbReference type="SUPFAM" id="SSF46785">
    <property type="entry name" value="Winged helix' DNA-binding domain"/>
    <property type="match status" value="1"/>
</dbReference>
<dbReference type="SMART" id="SM00418">
    <property type="entry name" value="HTH_ARSR"/>
    <property type="match status" value="1"/>
</dbReference>
<dbReference type="PROSITE" id="PS50987">
    <property type="entry name" value="HTH_ARSR_2"/>
    <property type="match status" value="1"/>
</dbReference>
<dbReference type="InterPro" id="IPR011991">
    <property type="entry name" value="ArsR-like_HTH"/>
</dbReference>
<keyword evidence="2" id="KW-0238">DNA-binding</keyword>
<dbReference type="EMBL" id="CP001145">
    <property type="protein sequence ID" value="ACI17108.1"/>
    <property type="molecule type" value="Genomic_DNA"/>
</dbReference>
<organism evidence="5 6">
    <name type="scientific">Coprothermobacter proteolyticus (strain ATCC 35245 / DSM 5265 / OCM 4 / BT)</name>
    <dbReference type="NCBI Taxonomy" id="309798"/>
    <lineage>
        <taxon>Bacteria</taxon>
        <taxon>Pseudomonadati</taxon>
        <taxon>Coprothermobacterota</taxon>
        <taxon>Coprothermobacteria</taxon>
        <taxon>Coprothermobacterales</taxon>
        <taxon>Coprothermobacteraceae</taxon>
        <taxon>Coprothermobacter</taxon>
    </lineage>
</organism>
<dbReference type="InterPro" id="IPR036388">
    <property type="entry name" value="WH-like_DNA-bd_sf"/>
</dbReference>
<dbReference type="Proteomes" id="UP000001732">
    <property type="component" value="Chromosome"/>
</dbReference>
<dbReference type="InterPro" id="IPR051081">
    <property type="entry name" value="HTH_MetalResp_TranReg"/>
</dbReference>
<dbReference type="PRINTS" id="PR00778">
    <property type="entry name" value="HTHARSR"/>
</dbReference>
<dbReference type="Pfam" id="PF01022">
    <property type="entry name" value="HTH_5"/>
    <property type="match status" value="1"/>
</dbReference>
<reference evidence="6" key="1">
    <citation type="submission" date="2008-08" db="EMBL/GenBank/DDBJ databases">
        <title>The complete genome sequence of Coprothermobacter proteolyticus strain ATCC 5245 / DSM 5265 / BT.</title>
        <authorList>
            <person name="Dodson R.J."/>
            <person name="Durkin A.S."/>
            <person name="Wu M."/>
            <person name="Eisen J."/>
            <person name="Sutton G."/>
        </authorList>
    </citation>
    <scope>NUCLEOTIDE SEQUENCE [LARGE SCALE GENOMIC DNA]</scope>
    <source>
        <strain evidence="6">ATCC 35245 / DSM 5265 / OCM 4 / BT</strain>
    </source>
</reference>
<dbReference type="GO" id="GO:0003700">
    <property type="term" value="F:DNA-binding transcription factor activity"/>
    <property type="evidence" value="ECO:0007669"/>
    <property type="project" value="InterPro"/>
</dbReference>
<dbReference type="GO" id="GO:0003677">
    <property type="term" value="F:DNA binding"/>
    <property type="evidence" value="ECO:0007669"/>
    <property type="project" value="UniProtKB-KW"/>
</dbReference>
<feature type="domain" description="HTH arsR-type" evidence="4">
    <location>
        <begin position="1"/>
        <end position="70"/>
    </location>
</feature>
<keyword evidence="3" id="KW-0804">Transcription</keyword>
<reference evidence="5 6" key="2">
    <citation type="journal article" date="2014" name="Genome Announc.">
        <title>Complete Genome Sequence of Coprothermobacter proteolyticus DSM 5265.</title>
        <authorList>
            <person name="Alexiev A."/>
            <person name="Coil D.A."/>
            <person name="Badger J.H."/>
            <person name="Enticknap J."/>
            <person name="Ward N."/>
            <person name="Robb F.T."/>
            <person name="Eisen J.A."/>
        </authorList>
    </citation>
    <scope>NUCLEOTIDE SEQUENCE [LARGE SCALE GENOMIC DNA]</scope>
    <source>
        <strain evidence="6">ATCC 35245 / DSM 5265 / OCM 4 / BT</strain>
    </source>
</reference>
<keyword evidence="6" id="KW-1185">Reference proteome</keyword>
<sequence length="83" mass="9099">MSLLNDGEKCACKLLEKLSISQPTLSHHMKILCDSGLVKSRNEGKWVHYSIDPAGFALAQQFLGQLSRFNIADPVCCSKSSTT</sequence>
<dbReference type="AlphaFoldDB" id="B5Y614"/>
<dbReference type="NCBIfam" id="NF033788">
    <property type="entry name" value="HTH_metalloreg"/>
    <property type="match status" value="1"/>
</dbReference>
<evidence type="ECO:0000256" key="3">
    <source>
        <dbReference type="ARBA" id="ARBA00023163"/>
    </source>
</evidence>
<evidence type="ECO:0000313" key="6">
    <source>
        <dbReference type="Proteomes" id="UP000001732"/>
    </source>
</evidence>
<dbReference type="InterPro" id="IPR036390">
    <property type="entry name" value="WH_DNA-bd_sf"/>
</dbReference>
<dbReference type="InterPro" id="IPR001845">
    <property type="entry name" value="HTH_ArsR_DNA-bd_dom"/>
</dbReference>
<evidence type="ECO:0000256" key="1">
    <source>
        <dbReference type="ARBA" id="ARBA00023015"/>
    </source>
</evidence>
<dbReference type="CDD" id="cd00090">
    <property type="entry name" value="HTH_ARSR"/>
    <property type="match status" value="1"/>
</dbReference>
<dbReference type="PANTHER" id="PTHR33154">
    <property type="entry name" value="TRANSCRIPTIONAL REGULATOR, ARSR FAMILY"/>
    <property type="match status" value="1"/>
</dbReference>
<evidence type="ECO:0000259" key="4">
    <source>
        <dbReference type="PROSITE" id="PS50987"/>
    </source>
</evidence>
<dbReference type="PANTHER" id="PTHR33154:SF18">
    <property type="entry name" value="ARSENICAL RESISTANCE OPERON REPRESSOR"/>
    <property type="match status" value="1"/>
</dbReference>
<keyword evidence="1" id="KW-0805">Transcription regulation</keyword>
<name>B5Y614_COPPD</name>
<evidence type="ECO:0000313" key="5">
    <source>
        <dbReference type="EMBL" id="ACI17108.1"/>
    </source>
</evidence>
<proteinExistence type="predicted"/>
<dbReference type="Gene3D" id="1.10.10.10">
    <property type="entry name" value="Winged helix-like DNA-binding domain superfamily/Winged helix DNA-binding domain"/>
    <property type="match status" value="1"/>
</dbReference>
<protein>
    <submittedName>
        <fullName evidence="5">Arsenical resistance operon repressor</fullName>
    </submittedName>
</protein>
<evidence type="ECO:0000256" key="2">
    <source>
        <dbReference type="ARBA" id="ARBA00023125"/>
    </source>
</evidence>